<evidence type="ECO:0008006" key="3">
    <source>
        <dbReference type="Google" id="ProtNLM"/>
    </source>
</evidence>
<proteinExistence type="predicted"/>
<comment type="caution">
    <text evidence="1">The sequence shown here is derived from an EMBL/GenBank/DDBJ whole genome shotgun (WGS) entry which is preliminary data.</text>
</comment>
<reference evidence="2" key="1">
    <citation type="journal article" date="2019" name="Int. J. Syst. Evol. Microbiol.">
        <title>The Global Catalogue of Microorganisms (GCM) 10K type strain sequencing project: providing services to taxonomists for standard genome sequencing and annotation.</title>
        <authorList>
            <consortium name="The Broad Institute Genomics Platform"/>
            <consortium name="The Broad Institute Genome Sequencing Center for Infectious Disease"/>
            <person name="Wu L."/>
            <person name="Ma J."/>
        </authorList>
    </citation>
    <scope>NUCLEOTIDE SEQUENCE [LARGE SCALE GENOMIC DNA]</scope>
    <source>
        <strain evidence="2">CCUG 61889</strain>
    </source>
</reference>
<protein>
    <recommendedName>
        <fullName evidence="3">Endonuclease/exonuclease/phosphatase domain-containing protein</fullName>
    </recommendedName>
</protein>
<evidence type="ECO:0000313" key="2">
    <source>
        <dbReference type="Proteomes" id="UP001595752"/>
    </source>
</evidence>
<gene>
    <name evidence="1" type="ORF">ACFOU2_19365</name>
</gene>
<keyword evidence="2" id="KW-1185">Reference proteome</keyword>
<name>A0ABV8B5E7_9BACI</name>
<sequence length="87" mass="9696">MNSKLKLILGKVKEQIKEAPQSILYGDFNDGAPAMKKDNPALNEYMDFLSECNGARFGAIDFWSFDELPSHQYRVEGLPGGETNGLK</sequence>
<dbReference type="EMBL" id="JBHRZT010000072">
    <property type="protein sequence ID" value="MFC3885513.1"/>
    <property type="molecule type" value="Genomic_DNA"/>
</dbReference>
<accession>A0ABV8B5E7</accession>
<organism evidence="1 2">
    <name type="scientific">Bacillus songklensis</name>
    <dbReference type="NCBI Taxonomy" id="1069116"/>
    <lineage>
        <taxon>Bacteria</taxon>
        <taxon>Bacillati</taxon>
        <taxon>Bacillota</taxon>
        <taxon>Bacilli</taxon>
        <taxon>Bacillales</taxon>
        <taxon>Bacillaceae</taxon>
        <taxon>Bacillus</taxon>
    </lineage>
</organism>
<evidence type="ECO:0000313" key="1">
    <source>
        <dbReference type="EMBL" id="MFC3885513.1"/>
    </source>
</evidence>
<dbReference type="Proteomes" id="UP001595752">
    <property type="component" value="Unassembled WGS sequence"/>
</dbReference>
<dbReference type="RefSeq" id="WP_377917930.1">
    <property type="nucleotide sequence ID" value="NZ_JBHRZT010000072.1"/>
</dbReference>